<protein>
    <submittedName>
        <fullName evidence="5">Uncharacterized protein</fullName>
    </submittedName>
</protein>
<keyword evidence="2" id="KW-0964">Secreted</keyword>
<evidence type="ECO:0000256" key="1">
    <source>
        <dbReference type="ARBA" id="ARBA00004613"/>
    </source>
</evidence>
<dbReference type="PROSITE" id="PS50292">
    <property type="entry name" value="PEROXIDASE_3"/>
    <property type="match status" value="1"/>
</dbReference>
<dbReference type="PANTHER" id="PTHR11475:SF4">
    <property type="entry name" value="CHORION PEROXIDASE"/>
    <property type="match status" value="1"/>
</dbReference>
<dbReference type="AlphaFoldDB" id="A0A8R2M5T8"/>
<keyword evidence="6" id="KW-1185">Reference proteome</keyword>
<evidence type="ECO:0000313" key="5">
    <source>
        <dbReference type="EnsemblMetazoa" id="XP_037874697.1"/>
    </source>
</evidence>
<dbReference type="InterPro" id="IPR037120">
    <property type="entry name" value="Haem_peroxidase_sf_animal"/>
</dbReference>
<evidence type="ECO:0000256" key="4">
    <source>
        <dbReference type="ARBA" id="ARBA00023180"/>
    </source>
</evidence>
<dbReference type="InterPro" id="IPR010255">
    <property type="entry name" value="Haem_peroxidase_sf"/>
</dbReference>
<dbReference type="InterPro" id="IPR019791">
    <property type="entry name" value="Haem_peroxidase_animal"/>
</dbReference>
<comment type="subcellular location">
    <subcellularLocation>
        <location evidence="1">Secreted</location>
    </subcellularLocation>
</comment>
<organism evidence="5 6">
    <name type="scientific">Bombyx mori</name>
    <name type="common">Silk moth</name>
    <dbReference type="NCBI Taxonomy" id="7091"/>
    <lineage>
        <taxon>Eukaryota</taxon>
        <taxon>Metazoa</taxon>
        <taxon>Ecdysozoa</taxon>
        <taxon>Arthropoda</taxon>
        <taxon>Hexapoda</taxon>
        <taxon>Insecta</taxon>
        <taxon>Pterygota</taxon>
        <taxon>Neoptera</taxon>
        <taxon>Endopterygota</taxon>
        <taxon>Lepidoptera</taxon>
        <taxon>Glossata</taxon>
        <taxon>Ditrysia</taxon>
        <taxon>Bombycoidea</taxon>
        <taxon>Bombycidae</taxon>
        <taxon>Bombycinae</taxon>
        <taxon>Bombyx</taxon>
    </lineage>
</organism>
<dbReference type="GO" id="GO:0020037">
    <property type="term" value="F:heme binding"/>
    <property type="evidence" value="ECO:0007669"/>
    <property type="project" value="InterPro"/>
</dbReference>
<dbReference type="Gene3D" id="1.10.640.10">
    <property type="entry name" value="Haem peroxidase domain superfamily, animal type"/>
    <property type="match status" value="1"/>
</dbReference>
<proteinExistence type="predicted"/>
<sequence length="273" mass="31436">MFWILLLFGVVNAVTYDSFSGRPATGPQLNQFDKYGTTSMCTNEIAPCDPNERRRIDGSCNNLKNPQRGAIHTPSYRVLPPVYSDGYRNRKSICGTNEELKPPRIIRYETLLEGKASSSKFTQLVTYFVLFMFNDIGSVQDVINYLKRKTYCCEEKGKYDDECTPNLIYENDPVHRFSNVRCMNLTSPYTFQYFKCRSNKTTPSRILPSTPLFDLSNIYNYIPGGINDFREYKGGRLKVELVNGLTYPLSGNERSCIANQKPKETLCHKYRKF</sequence>
<dbReference type="PANTHER" id="PTHR11475">
    <property type="entry name" value="OXIDASE/PEROXIDASE"/>
    <property type="match status" value="1"/>
</dbReference>
<evidence type="ECO:0000256" key="3">
    <source>
        <dbReference type="ARBA" id="ARBA00022559"/>
    </source>
</evidence>
<reference evidence="5" key="2">
    <citation type="submission" date="2022-06" db="UniProtKB">
        <authorList>
            <consortium name="EnsemblMetazoa"/>
        </authorList>
    </citation>
    <scope>IDENTIFICATION</scope>
    <source>
        <strain evidence="5">p50T (Dazao)</strain>
    </source>
</reference>
<reference evidence="6" key="1">
    <citation type="journal article" date="2008" name="Insect Biochem. Mol. Biol.">
        <title>The genome of a lepidopteran model insect, the silkworm Bombyx mori.</title>
        <authorList>
            <consortium name="International Silkworm Genome Consortium"/>
        </authorList>
    </citation>
    <scope>NUCLEOTIDE SEQUENCE [LARGE SCALE GENOMIC DNA]</scope>
    <source>
        <strain evidence="6">p50T</strain>
    </source>
</reference>
<accession>A0A8R2M5T8</accession>
<dbReference type="Proteomes" id="UP000005204">
    <property type="component" value="Unassembled WGS sequence"/>
</dbReference>
<dbReference type="GO" id="GO:0004601">
    <property type="term" value="F:peroxidase activity"/>
    <property type="evidence" value="ECO:0007669"/>
    <property type="project" value="UniProtKB-KW"/>
</dbReference>
<evidence type="ECO:0000313" key="6">
    <source>
        <dbReference type="Proteomes" id="UP000005204"/>
    </source>
</evidence>
<dbReference type="GO" id="GO:0006979">
    <property type="term" value="P:response to oxidative stress"/>
    <property type="evidence" value="ECO:0007669"/>
    <property type="project" value="InterPro"/>
</dbReference>
<keyword evidence="3" id="KW-0575">Peroxidase</keyword>
<dbReference type="SUPFAM" id="SSF48113">
    <property type="entry name" value="Heme-dependent peroxidases"/>
    <property type="match status" value="1"/>
</dbReference>
<name>A0A8R2M5T8_BOMMO</name>
<evidence type="ECO:0000256" key="2">
    <source>
        <dbReference type="ARBA" id="ARBA00022525"/>
    </source>
</evidence>
<keyword evidence="4" id="KW-0325">Glycoprotein</keyword>
<dbReference type="GO" id="GO:0005576">
    <property type="term" value="C:extracellular region"/>
    <property type="evidence" value="ECO:0007669"/>
    <property type="project" value="UniProtKB-SubCell"/>
</dbReference>
<dbReference type="Pfam" id="PF03098">
    <property type="entry name" value="An_peroxidase"/>
    <property type="match status" value="1"/>
</dbReference>
<dbReference type="EnsemblMetazoa" id="XM_038018769.1">
    <property type="protein sequence ID" value="XP_037874697.1"/>
    <property type="gene ID" value="LOC119630209"/>
</dbReference>
<keyword evidence="3" id="KW-0560">Oxidoreductase</keyword>